<proteinExistence type="predicted"/>
<feature type="chain" id="PRO_5015576685" description="Toluene tolerance, Ttg2 family protein" evidence="1">
    <location>
        <begin position="26"/>
        <end position="196"/>
    </location>
</feature>
<dbReference type="InterPro" id="IPR008869">
    <property type="entry name" value="MlaC/ttg2D"/>
</dbReference>
<dbReference type="EMBL" id="LS398547">
    <property type="protein sequence ID" value="SPR02779.1"/>
    <property type="molecule type" value="Genomic_DNA"/>
</dbReference>
<dbReference type="Proteomes" id="UP000244960">
    <property type="component" value="Chromosome I"/>
</dbReference>
<evidence type="ECO:0000256" key="1">
    <source>
        <dbReference type="SAM" id="SignalP"/>
    </source>
</evidence>
<evidence type="ECO:0000313" key="2">
    <source>
        <dbReference type="EMBL" id="SPR02779.1"/>
    </source>
</evidence>
<dbReference type="Gene3D" id="3.10.450.710">
    <property type="entry name" value="Tgt2/MlaC"/>
    <property type="match status" value="1"/>
</dbReference>
<dbReference type="Pfam" id="PF05494">
    <property type="entry name" value="MlaC"/>
    <property type="match status" value="1"/>
</dbReference>
<dbReference type="PANTHER" id="PTHR36573">
    <property type="entry name" value="INTERMEMBRANE PHOSPHOLIPID TRANSPORT SYSTEM BINDING PROTEIN MLAC"/>
    <property type="match status" value="1"/>
</dbReference>
<dbReference type="AlphaFoldDB" id="A0A2U3QPB7"/>
<dbReference type="InterPro" id="IPR042245">
    <property type="entry name" value="Tgt2/MlaC_sf"/>
</dbReference>
<feature type="signal peptide" evidence="1">
    <location>
        <begin position="1"/>
        <end position="25"/>
    </location>
</feature>
<reference evidence="3" key="1">
    <citation type="submission" date="2018-03" db="EMBL/GenBank/DDBJ databases">
        <authorList>
            <person name="Batty M. E."/>
            <person name="Batty M E."/>
        </authorList>
    </citation>
    <scope>NUCLEOTIDE SEQUENCE [LARGE SCALE GENOMIC DNA]</scope>
</reference>
<name>A0A2U3QPB7_ORITS</name>
<gene>
    <name evidence="2" type="ORF">UT176_00104</name>
</gene>
<dbReference type="PANTHER" id="PTHR36573:SF1">
    <property type="entry name" value="INTERMEMBRANE PHOSPHOLIPID TRANSPORT SYSTEM BINDING PROTEIN MLAC"/>
    <property type="match status" value="1"/>
</dbReference>
<evidence type="ECO:0000313" key="3">
    <source>
        <dbReference type="Proteomes" id="UP000244960"/>
    </source>
</evidence>
<protein>
    <recommendedName>
        <fullName evidence="4">Toluene tolerance, Ttg2 family protein</fullName>
    </recommendedName>
</protein>
<evidence type="ECO:0008006" key="4">
    <source>
        <dbReference type="Google" id="ProtNLM"/>
    </source>
</evidence>
<sequence precursor="true">MIMIQLKRNIIIFLFFICSAIPAYATQDVKEYVDSVMQETVSIIKGQFSQQENKRIQLRSLLEKKFDLNSMASSMLGRNKVKLSNDQIDEFNKICKNYILTYCSKMLASYNIGNINIRMVSPNGPLCYIVRTDIIQQNNQVLKVDFLVKKLDQEYKIANIIIEGISFITTHSVEITNVIRDKGFDYLINSLRNKSI</sequence>
<keyword evidence="1" id="KW-0732">Signal</keyword>
<organism evidence="2 3">
    <name type="scientific">Orientia tsutsugamushi</name>
    <name type="common">Rickettsia tsutsugamushi</name>
    <dbReference type="NCBI Taxonomy" id="784"/>
    <lineage>
        <taxon>Bacteria</taxon>
        <taxon>Pseudomonadati</taxon>
        <taxon>Pseudomonadota</taxon>
        <taxon>Alphaproteobacteria</taxon>
        <taxon>Rickettsiales</taxon>
        <taxon>Rickettsiaceae</taxon>
        <taxon>Rickettsieae</taxon>
        <taxon>Orientia</taxon>
    </lineage>
</organism>
<accession>A0A2U3QPB7</accession>